<dbReference type="PANTHER" id="PTHR36833:SF2">
    <property type="entry name" value="SLR0610 PROTEIN"/>
    <property type="match status" value="1"/>
</dbReference>
<gene>
    <name evidence="2" type="ORF">GC722_03010</name>
</gene>
<dbReference type="Pfam" id="PF06182">
    <property type="entry name" value="ABC2_membrane_6"/>
    <property type="match status" value="1"/>
</dbReference>
<feature type="transmembrane region" description="Helical" evidence="1">
    <location>
        <begin position="154"/>
        <end position="182"/>
    </location>
</feature>
<dbReference type="InterPro" id="IPR010390">
    <property type="entry name" value="ABC-2_transporter-like"/>
</dbReference>
<dbReference type="PANTHER" id="PTHR36833">
    <property type="entry name" value="SLR0610 PROTEIN-RELATED"/>
    <property type="match status" value="1"/>
</dbReference>
<keyword evidence="3" id="KW-1185">Reference proteome</keyword>
<keyword evidence="1" id="KW-1133">Transmembrane helix</keyword>
<keyword evidence="1" id="KW-0812">Transmembrane</keyword>
<accession>A0A6A9UTL6</accession>
<comment type="caution">
    <text evidence="2">The sequence shown here is derived from an EMBL/GenBank/DDBJ whole genome shotgun (WGS) entry which is preliminary data.</text>
</comment>
<dbReference type="EMBL" id="WPCU01000004">
    <property type="protein sequence ID" value="MVA75002.1"/>
    <property type="molecule type" value="Genomic_DNA"/>
</dbReference>
<feature type="transmembrane region" description="Helical" evidence="1">
    <location>
        <begin position="202"/>
        <end position="226"/>
    </location>
</feature>
<reference evidence="2 3" key="1">
    <citation type="submission" date="2019-12" db="EMBL/GenBank/DDBJ databases">
        <title>Auraticoccus cholistani sp. nov., an actinomycete isolated from soil of Cholistan desert.</title>
        <authorList>
            <person name="Cheema M.T."/>
        </authorList>
    </citation>
    <scope>NUCLEOTIDE SEQUENCE [LARGE SCALE GENOMIC DNA]</scope>
    <source>
        <strain evidence="2 3">F435</strain>
    </source>
</reference>
<dbReference type="Proteomes" id="UP000435304">
    <property type="component" value="Unassembled WGS sequence"/>
</dbReference>
<evidence type="ECO:0000313" key="3">
    <source>
        <dbReference type="Proteomes" id="UP000435304"/>
    </source>
</evidence>
<feature type="transmembrane region" description="Helical" evidence="1">
    <location>
        <begin position="34"/>
        <end position="57"/>
    </location>
</feature>
<sequence>MAGPLLDRVGHDARIVATYISLGVVNLVQYRSDFVLAVVNGLITLVTQLLALAVVFGQTSELGGWSRHDLLVLVGVHFLIGGLIGLVIRPSMETMMEGIRLGTFDFTLVKPADSQLLASVQVVRPPALVDVAIGVGVVVWGVGGRGGALSAGDVALFLLTLLCGTVTIYSFVLALSTMAFWFVRLDNVLAIFQSLFGQAGRWPVTIFPGWLRLLLTFAVPLAFAVTVPSEALTGRLDLATTLGAVALAAVFFAAARWFWFFALRRYTGASA</sequence>
<dbReference type="RefSeq" id="WP_156607881.1">
    <property type="nucleotide sequence ID" value="NZ_WPCU01000004.1"/>
</dbReference>
<organism evidence="2 3">
    <name type="scientific">Auraticoccus cholistanensis</name>
    <dbReference type="NCBI Taxonomy" id="2656650"/>
    <lineage>
        <taxon>Bacteria</taxon>
        <taxon>Bacillati</taxon>
        <taxon>Actinomycetota</taxon>
        <taxon>Actinomycetes</taxon>
        <taxon>Propionibacteriales</taxon>
        <taxon>Propionibacteriaceae</taxon>
        <taxon>Auraticoccus</taxon>
    </lineage>
</organism>
<evidence type="ECO:0000256" key="1">
    <source>
        <dbReference type="SAM" id="Phobius"/>
    </source>
</evidence>
<feature type="transmembrane region" description="Helical" evidence="1">
    <location>
        <begin position="123"/>
        <end position="142"/>
    </location>
</feature>
<keyword evidence="1" id="KW-0472">Membrane</keyword>
<proteinExistence type="predicted"/>
<feature type="transmembrane region" description="Helical" evidence="1">
    <location>
        <begin position="69"/>
        <end position="88"/>
    </location>
</feature>
<evidence type="ECO:0000313" key="2">
    <source>
        <dbReference type="EMBL" id="MVA75002.1"/>
    </source>
</evidence>
<feature type="transmembrane region" description="Helical" evidence="1">
    <location>
        <begin position="238"/>
        <end position="259"/>
    </location>
</feature>
<protein>
    <submittedName>
        <fullName evidence="2">ABC transporter permease</fullName>
    </submittedName>
</protein>
<dbReference type="AlphaFoldDB" id="A0A6A9UTL6"/>
<name>A0A6A9UTL6_9ACTN</name>